<feature type="transmembrane region" description="Helical" evidence="11">
    <location>
        <begin position="105"/>
        <end position="126"/>
    </location>
</feature>
<evidence type="ECO:0000259" key="12">
    <source>
        <dbReference type="PROSITE" id="PS50262"/>
    </source>
</evidence>
<evidence type="ECO:0000256" key="5">
    <source>
        <dbReference type="ARBA" id="ARBA00023040"/>
    </source>
</evidence>
<evidence type="ECO:0000256" key="9">
    <source>
        <dbReference type="ARBA" id="ARBA00023224"/>
    </source>
</evidence>
<feature type="transmembrane region" description="Helical" evidence="11">
    <location>
        <begin position="172"/>
        <end position="192"/>
    </location>
</feature>
<reference evidence="13 14" key="1">
    <citation type="submission" date="2022-05" db="EMBL/GenBank/DDBJ databases">
        <authorList>
            <consortium name="Genoscope - CEA"/>
            <person name="William W."/>
        </authorList>
    </citation>
    <scope>NUCLEOTIDE SEQUENCE [LARGE SCALE GENOMIC DNA]</scope>
</reference>
<dbReference type="EMBL" id="CALNXI010004222">
    <property type="protein sequence ID" value="CAH3195323.1"/>
    <property type="molecule type" value="Genomic_DNA"/>
</dbReference>
<dbReference type="Pfam" id="PF00001">
    <property type="entry name" value="7tm_1"/>
    <property type="match status" value="1"/>
</dbReference>
<evidence type="ECO:0000256" key="8">
    <source>
        <dbReference type="ARBA" id="ARBA00023180"/>
    </source>
</evidence>
<name>A0ABN8SXD2_9CNID</name>
<comment type="subcellular location">
    <subcellularLocation>
        <location evidence="1">Cell membrane</location>
        <topology evidence="1">Multi-pass membrane protein</topology>
    </subcellularLocation>
</comment>
<keyword evidence="4 11" id="KW-1133">Transmembrane helix</keyword>
<evidence type="ECO:0000256" key="3">
    <source>
        <dbReference type="ARBA" id="ARBA00022692"/>
    </source>
</evidence>
<keyword evidence="9" id="KW-0807">Transducer</keyword>
<keyword evidence="7" id="KW-0675">Receptor</keyword>
<comment type="caution">
    <text evidence="13">The sequence shown here is derived from an EMBL/GenBank/DDBJ whole genome shotgun (WGS) entry which is preliminary data.</text>
</comment>
<gene>
    <name evidence="13" type="ORF">PEVE_00030008</name>
</gene>
<evidence type="ECO:0000256" key="4">
    <source>
        <dbReference type="ARBA" id="ARBA00022989"/>
    </source>
</evidence>
<keyword evidence="8" id="KW-0325">Glycoprotein</keyword>
<dbReference type="PANTHER" id="PTHR24246:SF27">
    <property type="entry name" value="ADENOSINE RECEPTOR, ISOFORM A"/>
    <property type="match status" value="1"/>
</dbReference>
<proteinExistence type="predicted"/>
<feature type="transmembrane region" description="Helical" evidence="11">
    <location>
        <begin position="239"/>
        <end position="260"/>
    </location>
</feature>
<evidence type="ECO:0000313" key="13">
    <source>
        <dbReference type="EMBL" id="CAH3195323.1"/>
    </source>
</evidence>
<evidence type="ECO:0000256" key="1">
    <source>
        <dbReference type="ARBA" id="ARBA00004651"/>
    </source>
</evidence>
<keyword evidence="3 11" id="KW-0812">Transmembrane</keyword>
<sequence length="367" mass="41388">MADDSNKRTSGSLSLFLTVRSVSGVFLGILATLTIVTNITLLVTLWNKRTRTFKTPENFFVLGIAVADLITGMVVEPAFSICYMSNDLNKCKVEIVEIIQYLPRMFINCSFLIVLLQSWSHFLAIIRPHFYKRFLTKMRVIAIVTGVFMYTTGFSFLQFACISHHLLLMIDVYLHATAIPVILMVAYVSMLVNLRAHIRRRDAFFTRGRCDVVSGTLENPTSTIIIEDSVERQFIRMNLYLTVVLLTCTLPSIVVMHIALNAADASFKQQTNLAVAQNIAEDILFIKFALDPFIFTWNFQKMGNMWRSISLSRNSSPALTRHNRLEATCIEATSFPGSLSYPSRSEGRVGETPGNEVGFEDESKGFK</sequence>
<evidence type="ECO:0000256" key="6">
    <source>
        <dbReference type="ARBA" id="ARBA00023136"/>
    </source>
</evidence>
<dbReference type="InterPro" id="IPR000276">
    <property type="entry name" value="GPCR_Rhodpsn"/>
</dbReference>
<keyword evidence="14" id="KW-1185">Reference proteome</keyword>
<keyword evidence="5" id="KW-0297">G-protein coupled receptor</keyword>
<feature type="transmembrane region" description="Helical" evidence="11">
    <location>
        <begin position="59"/>
        <end position="79"/>
    </location>
</feature>
<evidence type="ECO:0000256" key="10">
    <source>
        <dbReference type="SAM" id="MobiDB-lite"/>
    </source>
</evidence>
<feature type="domain" description="G-protein coupled receptors family 1 profile" evidence="12">
    <location>
        <begin position="37"/>
        <end position="295"/>
    </location>
</feature>
<dbReference type="PROSITE" id="PS50262">
    <property type="entry name" value="G_PROTEIN_RECEP_F1_2"/>
    <property type="match status" value="1"/>
</dbReference>
<accession>A0ABN8SXD2</accession>
<evidence type="ECO:0000256" key="7">
    <source>
        <dbReference type="ARBA" id="ARBA00023170"/>
    </source>
</evidence>
<dbReference type="Gene3D" id="1.20.1070.10">
    <property type="entry name" value="Rhodopsin 7-helix transmembrane proteins"/>
    <property type="match status" value="1"/>
</dbReference>
<organism evidence="13 14">
    <name type="scientific">Porites evermanni</name>
    <dbReference type="NCBI Taxonomy" id="104178"/>
    <lineage>
        <taxon>Eukaryota</taxon>
        <taxon>Metazoa</taxon>
        <taxon>Cnidaria</taxon>
        <taxon>Anthozoa</taxon>
        <taxon>Hexacorallia</taxon>
        <taxon>Scleractinia</taxon>
        <taxon>Fungiina</taxon>
        <taxon>Poritidae</taxon>
        <taxon>Porites</taxon>
    </lineage>
</organism>
<evidence type="ECO:0000256" key="2">
    <source>
        <dbReference type="ARBA" id="ARBA00022475"/>
    </source>
</evidence>
<feature type="transmembrane region" description="Helical" evidence="11">
    <location>
        <begin position="25"/>
        <end position="47"/>
    </location>
</feature>
<keyword evidence="6 11" id="KW-0472">Membrane</keyword>
<feature type="transmembrane region" description="Helical" evidence="11">
    <location>
        <begin position="138"/>
        <end position="160"/>
    </location>
</feature>
<dbReference type="CDD" id="cd00637">
    <property type="entry name" value="7tm_classA_rhodopsin-like"/>
    <property type="match status" value="1"/>
</dbReference>
<feature type="region of interest" description="Disordered" evidence="10">
    <location>
        <begin position="341"/>
        <end position="367"/>
    </location>
</feature>
<dbReference type="SUPFAM" id="SSF81321">
    <property type="entry name" value="Family A G protein-coupled receptor-like"/>
    <property type="match status" value="1"/>
</dbReference>
<keyword evidence="2" id="KW-1003">Cell membrane</keyword>
<dbReference type="Proteomes" id="UP001159427">
    <property type="component" value="Unassembled WGS sequence"/>
</dbReference>
<evidence type="ECO:0000256" key="11">
    <source>
        <dbReference type="SAM" id="Phobius"/>
    </source>
</evidence>
<dbReference type="PANTHER" id="PTHR24246">
    <property type="entry name" value="OLFACTORY RECEPTOR AND ADENOSINE RECEPTOR"/>
    <property type="match status" value="1"/>
</dbReference>
<protein>
    <recommendedName>
        <fullName evidence="12">G-protein coupled receptors family 1 profile domain-containing protein</fullName>
    </recommendedName>
</protein>
<evidence type="ECO:0000313" key="14">
    <source>
        <dbReference type="Proteomes" id="UP001159427"/>
    </source>
</evidence>
<dbReference type="InterPro" id="IPR017452">
    <property type="entry name" value="GPCR_Rhodpsn_7TM"/>
</dbReference>